<sequence length="780" mass="85676">MNPFMHTSPSPPPPPPPMPPLRFHPSSAVVAAPNMQGPKPDRPTAAAAVDEAVIPPCSECGRRFASSKALFGHMRCHPERQWRGINPPPQFRHRTVGASANAANAANADAFEFTEEERAVAASLVMLAGRRHRRRSRAPRRRDFCSRCSKEHESGVCRDSKACVIDLNMPPPPLSPRIESGEGVPSTGLDLRALHQPFSPHLLSLLNLPLPSFPHIPSPTSLPTPLPQPNSPPATSPSLPTHIHRAHAPSSLLPVHSPPILSLLALASPRLLSTHSAYLLPSSAPFPWPQTLPPTAAPRTSPPSALSSPPRPPPALILLRRTSLLPTEAPRAAMAANRISRRTAPLAAARGEMRASRTDHDITPPPVLPDPRALTAARSECPKNRNLFVDSVNEEMIESLFVCNATNTDSKGRTKKPGLLPLPNQEKRVLDPKKSQNIAILLRALNVTKEEVCEALLEGNTDNLGTELLETLLKMAPSKEEEIKLKEYKDGSELKLGPAENFLKAVLEIPFAFKRVEAMLYIANFDSEVKYLKKSFNTLEAACEELRSSRLFMKLLEAVLKTGNRMNIGTNRGDAHAFKLDTLLKLVDIKGADGKTTVLHFVVQEIIKSEGSHLSTNLESELANVKKAASMDSNILSSYVSNLSKGIRRIVEVLKLNEGSSSKNSHRKFHDAVNTFLNKAEEEIIKIQAQESVALSLVKEITEYFHGDSAKEESHPFRIFMVVRDFLAVLDLICKEVEKINKHQIANSSRQSPVPVKTKFHALRSVNSDNGVHHHHHDLS</sequence>
<feature type="compositionally biased region" description="Low complexity" evidence="9">
    <location>
        <begin position="297"/>
        <end position="308"/>
    </location>
</feature>
<evidence type="ECO:0000256" key="9">
    <source>
        <dbReference type="SAM" id="MobiDB-lite"/>
    </source>
</evidence>
<feature type="domain" description="C2H2-type" evidence="10">
    <location>
        <begin position="55"/>
        <end position="82"/>
    </location>
</feature>
<feature type="domain" description="FH2" evidence="11">
    <location>
        <begin position="349"/>
        <end position="756"/>
    </location>
</feature>
<evidence type="ECO:0000313" key="12">
    <source>
        <dbReference type="Proteomes" id="UP000515123"/>
    </source>
</evidence>
<dbReference type="InterPro" id="IPR013087">
    <property type="entry name" value="Znf_C2H2_type"/>
</dbReference>
<keyword evidence="7" id="KW-0863">Zinc-finger</keyword>
<dbReference type="Gene3D" id="1.20.58.2220">
    <property type="entry name" value="Formin, FH2 domain"/>
    <property type="match status" value="1"/>
</dbReference>
<dbReference type="GO" id="GO:0008270">
    <property type="term" value="F:zinc ion binding"/>
    <property type="evidence" value="ECO:0007669"/>
    <property type="project" value="UniProtKB-KW"/>
</dbReference>
<evidence type="ECO:0000259" key="10">
    <source>
        <dbReference type="PROSITE" id="PS50157"/>
    </source>
</evidence>
<evidence type="ECO:0000256" key="2">
    <source>
        <dbReference type="ARBA" id="ARBA00022692"/>
    </source>
</evidence>
<dbReference type="Pfam" id="PF02181">
    <property type="entry name" value="FH2"/>
    <property type="match status" value="1"/>
</dbReference>
<accession>A0A6P5EXY7</accession>
<gene>
    <name evidence="13" type="primary">LOC109710338</name>
</gene>
<dbReference type="OrthoDB" id="1668162at2759"/>
<evidence type="ECO:0000256" key="6">
    <source>
        <dbReference type="ARBA" id="ARBA00025793"/>
    </source>
</evidence>
<evidence type="ECO:0000256" key="7">
    <source>
        <dbReference type="PROSITE-ProRule" id="PRU00042"/>
    </source>
</evidence>
<feature type="region of interest" description="Disordered" evidence="9">
    <location>
        <begin position="219"/>
        <end position="242"/>
    </location>
</feature>
<dbReference type="PROSITE" id="PS50157">
    <property type="entry name" value="ZINC_FINGER_C2H2_2"/>
    <property type="match status" value="1"/>
</dbReference>
<feature type="region of interest" description="Disordered" evidence="9">
    <location>
        <begin position="290"/>
        <end position="315"/>
    </location>
</feature>
<dbReference type="SUPFAM" id="SSF101447">
    <property type="entry name" value="Formin homology 2 domain (FH2 domain)"/>
    <property type="match status" value="1"/>
</dbReference>
<dbReference type="PROSITE" id="PS00028">
    <property type="entry name" value="ZINC_FINGER_C2H2_1"/>
    <property type="match status" value="1"/>
</dbReference>
<evidence type="ECO:0000313" key="13">
    <source>
        <dbReference type="RefSeq" id="XP_020088439.1"/>
    </source>
</evidence>
<dbReference type="Proteomes" id="UP000515123">
    <property type="component" value="Linkage group 5"/>
</dbReference>
<proteinExistence type="inferred from homology"/>
<dbReference type="RefSeq" id="XP_020088439.1">
    <property type="nucleotide sequence ID" value="XM_020232850.1"/>
</dbReference>
<feature type="region of interest" description="Disordered" evidence="9">
    <location>
        <begin position="346"/>
        <end position="370"/>
    </location>
</feature>
<comment type="subcellular location">
    <subcellularLocation>
        <location evidence="1">Membrane</location>
        <topology evidence="1">Single-pass membrane protein</topology>
    </subcellularLocation>
</comment>
<feature type="compositionally biased region" description="Basic and acidic residues" evidence="9">
    <location>
        <begin position="351"/>
        <end position="362"/>
    </location>
</feature>
<reference evidence="12" key="1">
    <citation type="journal article" date="2015" name="Nat. Genet.">
        <title>The pineapple genome and the evolution of CAM photosynthesis.</title>
        <authorList>
            <person name="Ming R."/>
            <person name="VanBuren R."/>
            <person name="Wai C.M."/>
            <person name="Tang H."/>
            <person name="Schatz M.C."/>
            <person name="Bowers J.E."/>
            <person name="Lyons E."/>
            <person name="Wang M.L."/>
            <person name="Chen J."/>
            <person name="Biggers E."/>
            <person name="Zhang J."/>
            <person name="Huang L."/>
            <person name="Zhang L."/>
            <person name="Miao W."/>
            <person name="Zhang J."/>
            <person name="Ye Z."/>
            <person name="Miao C."/>
            <person name="Lin Z."/>
            <person name="Wang H."/>
            <person name="Zhou H."/>
            <person name="Yim W.C."/>
            <person name="Priest H.D."/>
            <person name="Zheng C."/>
            <person name="Woodhouse M."/>
            <person name="Edger P.P."/>
            <person name="Guyot R."/>
            <person name="Guo H.B."/>
            <person name="Guo H."/>
            <person name="Zheng G."/>
            <person name="Singh R."/>
            <person name="Sharma A."/>
            <person name="Min X."/>
            <person name="Zheng Y."/>
            <person name="Lee H."/>
            <person name="Gurtowski J."/>
            <person name="Sedlazeck F.J."/>
            <person name="Harkess A."/>
            <person name="McKain M.R."/>
            <person name="Liao Z."/>
            <person name="Fang J."/>
            <person name="Liu J."/>
            <person name="Zhang X."/>
            <person name="Zhang Q."/>
            <person name="Hu W."/>
            <person name="Qin Y."/>
            <person name="Wang K."/>
            <person name="Chen L.Y."/>
            <person name="Shirley N."/>
            <person name="Lin Y.R."/>
            <person name="Liu L.Y."/>
            <person name="Hernandez A.G."/>
            <person name="Wright C.L."/>
            <person name="Bulone V."/>
            <person name="Tuskan G.A."/>
            <person name="Heath K."/>
            <person name="Zee F."/>
            <person name="Moore P.H."/>
            <person name="Sunkar R."/>
            <person name="Leebens-Mack J.H."/>
            <person name="Mockler T."/>
            <person name="Bennetzen J.L."/>
            <person name="Freeling M."/>
            <person name="Sankoff D."/>
            <person name="Paterson A.H."/>
            <person name="Zhu X."/>
            <person name="Yang X."/>
            <person name="Smith J.A."/>
            <person name="Cushman J.C."/>
            <person name="Paull R.E."/>
            <person name="Yu Q."/>
        </authorList>
    </citation>
    <scope>NUCLEOTIDE SEQUENCE [LARGE SCALE GENOMIC DNA]</scope>
    <source>
        <strain evidence="12">cv. F153</strain>
    </source>
</reference>
<reference evidence="13" key="2">
    <citation type="submission" date="2025-08" db="UniProtKB">
        <authorList>
            <consortium name="RefSeq"/>
        </authorList>
    </citation>
    <scope>IDENTIFICATION</scope>
    <source>
        <tissue evidence="13">Leaf</tissue>
    </source>
</reference>
<evidence type="ECO:0000259" key="11">
    <source>
        <dbReference type="PROSITE" id="PS51444"/>
    </source>
</evidence>
<feature type="compositionally biased region" description="Pro residues" evidence="9">
    <location>
        <begin position="9"/>
        <end position="22"/>
    </location>
</feature>
<evidence type="ECO:0000256" key="8">
    <source>
        <dbReference type="RuleBase" id="RU361260"/>
    </source>
</evidence>
<dbReference type="GO" id="GO:0051015">
    <property type="term" value="F:actin filament binding"/>
    <property type="evidence" value="ECO:0007669"/>
    <property type="project" value="InterPro"/>
</dbReference>
<dbReference type="PROSITE" id="PS51444">
    <property type="entry name" value="FH2"/>
    <property type="match status" value="1"/>
</dbReference>
<dbReference type="InterPro" id="IPR027643">
    <property type="entry name" value="Formin-like_plant"/>
</dbReference>
<keyword evidence="3" id="KW-0732">Signal</keyword>
<feature type="region of interest" description="Disordered" evidence="9">
    <location>
        <begin position="1"/>
        <end position="44"/>
    </location>
</feature>
<keyword evidence="2" id="KW-0812">Transmembrane</keyword>
<dbReference type="GO" id="GO:0045010">
    <property type="term" value="P:actin nucleation"/>
    <property type="evidence" value="ECO:0007669"/>
    <property type="project" value="InterPro"/>
</dbReference>
<dbReference type="SMART" id="SM00498">
    <property type="entry name" value="FH2"/>
    <property type="match status" value="1"/>
</dbReference>
<evidence type="ECO:0000256" key="1">
    <source>
        <dbReference type="ARBA" id="ARBA00004167"/>
    </source>
</evidence>
<organism evidence="12 13">
    <name type="scientific">Ananas comosus</name>
    <name type="common">Pineapple</name>
    <name type="synonym">Ananas ananas</name>
    <dbReference type="NCBI Taxonomy" id="4615"/>
    <lineage>
        <taxon>Eukaryota</taxon>
        <taxon>Viridiplantae</taxon>
        <taxon>Streptophyta</taxon>
        <taxon>Embryophyta</taxon>
        <taxon>Tracheophyta</taxon>
        <taxon>Spermatophyta</taxon>
        <taxon>Magnoliopsida</taxon>
        <taxon>Liliopsida</taxon>
        <taxon>Poales</taxon>
        <taxon>Bromeliaceae</taxon>
        <taxon>Bromelioideae</taxon>
        <taxon>Ananas</taxon>
    </lineage>
</organism>
<evidence type="ECO:0000256" key="3">
    <source>
        <dbReference type="ARBA" id="ARBA00022729"/>
    </source>
</evidence>
<protein>
    <recommendedName>
        <fullName evidence="8">Formin-like protein</fullName>
    </recommendedName>
</protein>
<dbReference type="GO" id="GO:0016020">
    <property type="term" value="C:membrane"/>
    <property type="evidence" value="ECO:0007669"/>
    <property type="project" value="UniProtKB-SubCell"/>
</dbReference>
<dbReference type="InterPro" id="IPR015425">
    <property type="entry name" value="FH2_Formin"/>
</dbReference>
<feature type="compositionally biased region" description="Pro residues" evidence="9">
    <location>
        <begin position="219"/>
        <end position="235"/>
    </location>
</feature>
<keyword evidence="7" id="KW-0862">Zinc</keyword>
<dbReference type="InterPro" id="IPR042201">
    <property type="entry name" value="FH2_Formin_sf"/>
</dbReference>
<dbReference type="PANTHER" id="PTHR23213:SF368">
    <property type="entry name" value="HISTONE H3-K79 METHYLTRANSFERASE"/>
    <property type="match status" value="1"/>
</dbReference>
<evidence type="ECO:0000256" key="4">
    <source>
        <dbReference type="ARBA" id="ARBA00022989"/>
    </source>
</evidence>
<keyword evidence="4" id="KW-1133">Transmembrane helix</keyword>
<dbReference type="GeneID" id="109710338"/>
<evidence type="ECO:0000256" key="5">
    <source>
        <dbReference type="ARBA" id="ARBA00023136"/>
    </source>
</evidence>
<comment type="similarity">
    <text evidence="6">Belongs to the formin-like family. Class-I subfamily.</text>
</comment>
<dbReference type="AlphaFoldDB" id="A0A6P5EXY7"/>
<name>A0A6P5EXY7_ANACO</name>
<dbReference type="PANTHER" id="PTHR23213">
    <property type="entry name" value="FORMIN-RELATED"/>
    <property type="match status" value="1"/>
</dbReference>
<dbReference type="Pfam" id="PF13912">
    <property type="entry name" value="zf-C2H2_6"/>
    <property type="match status" value="1"/>
</dbReference>
<keyword evidence="12" id="KW-1185">Reference proteome</keyword>
<keyword evidence="7" id="KW-0479">Metal-binding</keyword>
<keyword evidence="5" id="KW-0472">Membrane</keyword>